<proteinExistence type="predicted"/>
<dbReference type="Proteomes" id="UP000219688">
    <property type="component" value="Unassembled WGS sequence"/>
</dbReference>
<dbReference type="AlphaFoldDB" id="A0A285VHY9"/>
<organism evidence="1 2">
    <name type="scientific">Ornithinimicrobium cerasi</name>
    <dbReference type="NCBI Taxonomy" id="2248773"/>
    <lineage>
        <taxon>Bacteria</taxon>
        <taxon>Bacillati</taxon>
        <taxon>Actinomycetota</taxon>
        <taxon>Actinomycetes</taxon>
        <taxon>Micrococcales</taxon>
        <taxon>Ornithinimicrobiaceae</taxon>
        <taxon>Ornithinimicrobium</taxon>
    </lineage>
</organism>
<name>A0A285VHY9_9MICO</name>
<dbReference type="RefSeq" id="WP_097187142.1">
    <property type="nucleotide sequence ID" value="NZ_OBQK01000002.1"/>
</dbReference>
<accession>A0A285VHY9</accession>
<protein>
    <submittedName>
        <fullName evidence="1">Antitoxin of toxin-antitoxin, RelE / RelB, TA system</fullName>
    </submittedName>
</protein>
<dbReference type="InterPro" id="IPR035424">
    <property type="entry name" value="Antitoxin_RelB"/>
</dbReference>
<gene>
    <name evidence="1" type="ORF">SAMN05421879_10286</name>
</gene>
<evidence type="ECO:0000313" key="2">
    <source>
        <dbReference type="Proteomes" id="UP000219688"/>
    </source>
</evidence>
<keyword evidence="2" id="KW-1185">Reference proteome</keyword>
<evidence type="ECO:0000313" key="1">
    <source>
        <dbReference type="EMBL" id="SOC53724.1"/>
    </source>
</evidence>
<dbReference type="Pfam" id="PF12910">
    <property type="entry name" value="PHD_like"/>
    <property type="match status" value="1"/>
</dbReference>
<dbReference type="Gene3D" id="3.30.160.620">
    <property type="match status" value="1"/>
</dbReference>
<reference evidence="2" key="1">
    <citation type="submission" date="2017-08" db="EMBL/GenBank/DDBJ databases">
        <authorList>
            <person name="Varghese N."/>
            <person name="Submissions S."/>
        </authorList>
    </citation>
    <scope>NUCLEOTIDE SEQUENCE [LARGE SCALE GENOMIC DNA]</scope>
    <source>
        <strain evidence="2">USBA17B2</strain>
    </source>
</reference>
<sequence>MPAVQDRTTSAARVHRVGVKGAHFSSFTSARTHLKDLLDAAEEGLPASVVRDGARSVLVDAARLAAVLRRSRPADAQVVNENGYWAAMLPGTSLAGEGETFDEAISDLVLALRDYAEDWSERLRHAPNHADQWPLVQLVELSDDEQLRDWLLAGS</sequence>
<dbReference type="EMBL" id="OBQK01000002">
    <property type="protein sequence ID" value="SOC53724.1"/>
    <property type="molecule type" value="Genomic_DNA"/>
</dbReference>